<evidence type="ECO:0000256" key="1">
    <source>
        <dbReference type="ARBA" id="ARBA00022801"/>
    </source>
</evidence>
<proteinExistence type="predicted"/>
<dbReference type="InterPro" id="IPR050789">
    <property type="entry name" value="Diverse_Enzym_Activities"/>
</dbReference>
<dbReference type="EMBL" id="BAAARV010000059">
    <property type="protein sequence ID" value="GAA2364290.1"/>
    <property type="molecule type" value="Genomic_DNA"/>
</dbReference>
<dbReference type="PANTHER" id="PTHR43283:SF11">
    <property type="entry name" value="BETA-LACTAMASE-RELATED DOMAIN-CONTAINING PROTEIN"/>
    <property type="match status" value="1"/>
</dbReference>
<dbReference type="GO" id="GO:0016787">
    <property type="term" value="F:hydrolase activity"/>
    <property type="evidence" value="ECO:0007669"/>
    <property type="project" value="UniProtKB-KW"/>
</dbReference>
<protein>
    <submittedName>
        <fullName evidence="3">Serine hydrolase domain-containing protein</fullName>
    </submittedName>
</protein>
<dbReference type="InterPro" id="IPR012338">
    <property type="entry name" value="Beta-lactam/transpept-like"/>
</dbReference>
<keyword evidence="1 3" id="KW-0378">Hydrolase</keyword>
<evidence type="ECO:0000259" key="2">
    <source>
        <dbReference type="Pfam" id="PF00144"/>
    </source>
</evidence>
<feature type="domain" description="Beta-lactamase-related" evidence="2">
    <location>
        <begin position="1"/>
        <end position="284"/>
    </location>
</feature>
<dbReference type="Proteomes" id="UP001501444">
    <property type="component" value="Unassembled WGS sequence"/>
</dbReference>
<dbReference type="PANTHER" id="PTHR43283">
    <property type="entry name" value="BETA-LACTAMASE-RELATED"/>
    <property type="match status" value="1"/>
</dbReference>
<evidence type="ECO:0000313" key="3">
    <source>
        <dbReference type="EMBL" id="GAA2364290.1"/>
    </source>
</evidence>
<dbReference type="Pfam" id="PF00144">
    <property type="entry name" value="Beta-lactamase"/>
    <property type="match status" value="1"/>
</dbReference>
<reference evidence="3 4" key="1">
    <citation type="journal article" date="2019" name="Int. J. Syst. Evol. Microbiol.">
        <title>The Global Catalogue of Microorganisms (GCM) 10K type strain sequencing project: providing services to taxonomists for standard genome sequencing and annotation.</title>
        <authorList>
            <consortium name="The Broad Institute Genomics Platform"/>
            <consortium name="The Broad Institute Genome Sequencing Center for Infectious Disease"/>
            <person name="Wu L."/>
            <person name="Ma J."/>
        </authorList>
    </citation>
    <scope>NUCLEOTIDE SEQUENCE [LARGE SCALE GENOMIC DNA]</scope>
    <source>
        <strain evidence="3 4">JCM 3272</strain>
    </source>
</reference>
<dbReference type="InterPro" id="IPR001466">
    <property type="entry name" value="Beta-lactam-related"/>
</dbReference>
<organism evidence="3 4">
    <name type="scientific">Dactylosporangium salmoneum</name>
    <dbReference type="NCBI Taxonomy" id="53361"/>
    <lineage>
        <taxon>Bacteria</taxon>
        <taxon>Bacillati</taxon>
        <taxon>Actinomycetota</taxon>
        <taxon>Actinomycetes</taxon>
        <taxon>Micromonosporales</taxon>
        <taxon>Micromonosporaceae</taxon>
        <taxon>Dactylosporangium</taxon>
    </lineage>
</organism>
<comment type="caution">
    <text evidence="3">The sequence shown here is derived from an EMBL/GenBank/DDBJ whole genome shotgun (WGS) entry which is preliminary data.</text>
</comment>
<evidence type="ECO:0000313" key="4">
    <source>
        <dbReference type="Proteomes" id="UP001501444"/>
    </source>
</evidence>
<sequence length="300" mass="31327">MPAVAVSVFDRAQVRAAVVHGTADVTTGRPATADSWWDLASLTKVLVTLPEVQALAVPLDRPLRQLWPRAAGTPAGGVTAEDLLAHRSGLPASRHFFRTLHGRDAIVDAALATPLTEAGPVYSDLGYIILGALVEDLTGSSLAALAARRTGLRMGGTVSPAVATEECPWRGRLIAGEVHDENAAAMGGVSGHAGAFGTLELVTEAARAWLGDAPPPCLAANDEGERFAAGWWLHPTRGLGGPAAGPDGYGASGFVGNRVWFEPSRGYGVVVLSNRVHPVRVDRAPYNAWCDELLQLIASA</sequence>
<keyword evidence="4" id="KW-1185">Reference proteome</keyword>
<dbReference type="Gene3D" id="3.40.710.10">
    <property type="entry name" value="DD-peptidase/beta-lactamase superfamily"/>
    <property type="match status" value="1"/>
</dbReference>
<accession>A0ABN3GYE2</accession>
<gene>
    <name evidence="3" type="ORF">GCM10010170_061950</name>
</gene>
<dbReference type="SUPFAM" id="SSF56601">
    <property type="entry name" value="beta-lactamase/transpeptidase-like"/>
    <property type="match status" value="1"/>
</dbReference>
<name>A0ABN3GYE2_9ACTN</name>